<dbReference type="InterPro" id="IPR027443">
    <property type="entry name" value="IPNS-like_sf"/>
</dbReference>
<evidence type="ECO:0000313" key="1">
    <source>
        <dbReference type="EMBL" id="KZO89944.1"/>
    </source>
</evidence>
<accession>A0A167FXA4</accession>
<reference evidence="1 2" key="1">
    <citation type="journal article" date="2016" name="Mol. Biol. Evol.">
        <title>Comparative Genomics of Early-Diverging Mushroom-Forming Fungi Provides Insights into the Origins of Lignocellulose Decay Capabilities.</title>
        <authorList>
            <person name="Nagy L.G."/>
            <person name="Riley R."/>
            <person name="Tritt A."/>
            <person name="Adam C."/>
            <person name="Daum C."/>
            <person name="Floudas D."/>
            <person name="Sun H."/>
            <person name="Yadav J.S."/>
            <person name="Pangilinan J."/>
            <person name="Larsson K.H."/>
            <person name="Matsuura K."/>
            <person name="Barry K."/>
            <person name="Labutti K."/>
            <person name="Kuo R."/>
            <person name="Ohm R.A."/>
            <person name="Bhattacharya S.S."/>
            <person name="Shirouzu T."/>
            <person name="Yoshinaga Y."/>
            <person name="Martin F.M."/>
            <person name="Grigoriev I.V."/>
            <person name="Hibbett D.S."/>
        </authorList>
    </citation>
    <scope>NUCLEOTIDE SEQUENCE [LARGE SCALE GENOMIC DNA]</scope>
    <source>
        <strain evidence="1 2">TUFC12733</strain>
    </source>
</reference>
<sequence length="486" mass="54010">MTGRSAMTPTTAKPEGDISSVFASLSDRVQDLPERFAVIKEEILGADAEQRRRLEDSWQRLISSLEVEMQEIARRGSEVIPVLDFSEISSVSDSTRDEIRKRGSCVIKNVVPKKQALEWKERLRSYIKANPSTKAFPPNDPQVFEIYWSTSQLEARAHPNLLRAQQFLIRLWDDDTDRANAAEAISLDHSATYCDRLRIRQPGDKTFSLGPHVDGGGVERWEDLEYRNLYGAIWNGEWEKYNPYSVRGRLRANMDLYNGAGACSMFRMFQGWLSMSTAAAHEGTLLVMPLLRQATAYLLLRPFFGPPANAPPPPAGAELSTAYLRSFRLLPKQTSALHGATPSMAQELSTLLHAHLRLAETMTHMPKVEPGDYAAWHCDTIHAVDPEHKGKTDSSVLYIPTTPLCLKNVEYLAKQREHFLSGIPPPDFPGGVGESVHIGRGSIADAERVGGIEAVRAMGLAPIDASTAPDDRTKALFEACNQLLGF</sequence>
<dbReference type="OrthoDB" id="8249012at2759"/>
<protein>
    <submittedName>
        <fullName evidence="1">DUF1479-domain-containing protein</fullName>
    </submittedName>
</protein>
<dbReference type="EMBL" id="KV417358">
    <property type="protein sequence ID" value="KZO89944.1"/>
    <property type="molecule type" value="Genomic_DNA"/>
</dbReference>
<evidence type="ECO:0000313" key="2">
    <source>
        <dbReference type="Proteomes" id="UP000076738"/>
    </source>
</evidence>
<dbReference type="AlphaFoldDB" id="A0A167FXA4"/>
<dbReference type="PANTHER" id="PTHR30613">
    <property type="entry name" value="UNCHARACTERIZED PROTEIN YBIU-RELATED"/>
    <property type="match status" value="1"/>
</dbReference>
<name>A0A167FXA4_CALVF</name>
<keyword evidence="2" id="KW-1185">Reference proteome</keyword>
<dbReference type="Pfam" id="PF07350">
    <property type="entry name" value="Gig2-like"/>
    <property type="match status" value="1"/>
</dbReference>
<dbReference type="PANTHER" id="PTHR30613:SF1">
    <property type="entry name" value="DUF1479 DOMAIN PROTEIN (AFU_ORTHOLOGUE AFUA_5G09280)"/>
    <property type="match status" value="1"/>
</dbReference>
<dbReference type="STRING" id="1330018.A0A167FXA4"/>
<gene>
    <name evidence="1" type="ORF">CALVIDRAFT_491154</name>
</gene>
<proteinExistence type="predicted"/>
<dbReference type="InterPro" id="IPR010856">
    <property type="entry name" value="Gig2-like"/>
</dbReference>
<dbReference type="Proteomes" id="UP000076738">
    <property type="component" value="Unassembled WGS sequence"/>
</dbReference>
<organism evidence="1 2">
    <name type="scientific">Calocera viscosa (strain TUFC12733)</name>
    <dbReference type="NCBI Taxonomy" id="1330018"/>
    <lineage>
        <taxon>Eukaryota</taxon>
        <taxon>Fungi</taxon>
        <taxon>Dikarya</taxon>
        <taxon>Basidiomycota</taxon>
        <taxon>Agaricomycotina</taxon>
        <taxon>Dacrymycetes</taxon>
        <taxon>Dacrymycetales</taxon>
        <taxon>Dacrymycetaceae</taxon>
        <taxon>Calocera</taxon>
    </lineage>
</organism>
<dbReference type="SUPFAM" id="SSF51197">
    <property type="entry name" value="Clavaminate synthase-like"/>
    <property type="match status" value="1"/>
</dbReference>
<dbReference type="Gene3D" id="2.60.120.330">
    <property type="entry name" value="B-lactam Antibiotic, Isopenicillin N Synthase, Chain"/>
    <property type="match status" value="1"/>
</dbReference>